<gene>
    <name evidence="1" type="ORF">MECH1_V1_2437</name>
</gene>
<protein>
    <submittedName>
        <fullName evidence="1">Uncharacterized protein</fullName>
    </submittedName>
</protein>
<dbReference type="Proteomes" id="UP001497493">
    <property type="component" value="Chromosome"/>
</dbReference>
<organism evidence="1 2">
    <name type="scientific">Candidatus Methylocalor cossyra</name>
    <dbReference type="NCBI Taxonomy" id="3108543"/>
    <lineage>
        <taxon>Bacteria</taxon>
        <taxon>Pseudomonadati</taxon>
        <taxon>Pseudomonadota</taxon>
        <taxon>Gammaproteobacteria</taxon>
        <taxon>Methylococcales</taxon>
        <taxon>Methylococcaceae</taxon>
        <taxon>Candidatus Methylocalor</taxon>
    </lineage>
</organism>
<sequence>MPLNYPSKSFPYADSPNINKLALMKQLHPQFSTNSIWCWCWN</sequence>
<evidence type="ECO:0000313" key="2">
    <source>
        <dbReference type="Proteomes" id="UP001497493"/>
    </source>
</evidence>
<proteinExistence type="predicted"/>
<keyword evidence="2" id="KW-1185">Reference proteome</keyword>
<evidence type="ECO:0000313" key="1">
    <source>
        <dbReference type="EMBL" id="CAL1241213.1"/>
    </source>
</evidence>
<name>A0ABM9NKQ1_9GAMM</name>
<accession>A0ABM9NKQ1</accession>
<dbReference type="EMBL" id="OZ026884">
    <property type="protein sequence ID" value="CAL1241213.1"/>
    <property type="molecule type" value="Genomic_DNA"/>
</dbReference>
<reference evidence="1 2" key="1">
    <citation type="submission" date="2024-04" db="EMBL/GenBank/DDBJ databases">
        <authorList>
            <person name="Cremers G."/>
        </authorList>
    </citation>
    <scope>NUCLEOTIDE SEQUENCE [LARGE SCALE GENOMIC DNA]</scope>
    <source>
        <strain evidence="1">MeCH1-AG</strain>
    </source>
</reference>